<dbReference type="EMBL" id="AP019400">
    <property type="protein sequence ID" value="BBI32324.1"/>
    <property type="molecule type" value="Genomic_DNA"/>
</dbReference>
<dbReference type="Pfam" id="PF18705">
    <property type="entry name" value="DUF5643"/>
    <property type="match status" value="1"/>
</dbReference>
<keyword evidence="1" id="KW-1133">Transmembrane helix</keyword>
<gene>
    <name evidence="3" type="ORF">KCTCHS21_17230</name>
</gene>
<keyword evidence="4" id="KW-1185">Reference proteome</keyword>
<evidence type="ECO:0000313" key="4">
    <source>
        <dbReference type="Proteomes" id="UP000289856"/>
    </source>
</evidence>
<dbReference type="Proteomes" id="UP000289856">
    <property type="component" value="Chromosome"/>
</dbReference>
<evidence type="ECO:0000313" key="3">
    <source>
        <dbReference type="EMBL" id="BBI32324.1"/>
    </source>
</evidence>
<organism evidence="3 4">
    <name type="scientific">Cohnella abietis</name>
    <dbReference type="NCBI Taxonomy" id="2507935"/>
    <lineage>
        <taxon>Bacteria</taxon>
        <taxon>Bacillati</taxon>
        <taxon>Bacillota</taxon>
        <taxon>Bacilli</taxon>
        <taxon>Bacillales</taxon>
        <taxon>Paenibacillaceae</taxon>
        <taxon>Cohnella</taxon>
    </lineage>
</organism>
<dbReference type="OrthoDB" id="2541898at2"/>
<dbReference type="KEGG" id="cohn:KCTCHS21_17230"/>
<keyword evidence="1" id="KW-0812">Transmembrane</keyword>
<dbReference type="Gene3D" id="2.60.40.1630">
    <property type="entry name" value="bacillus anthracis domain"/>
    <property type="match status" value="1"/>
</dbReference>
<accession>A0A3T1D2L4</accession>
<evidence type="ECO:0000259" key="2">
    <source>
        <dbReference type="Pfam" id="PF18705"/>
    </source>
</evidence>
<dbReference type="InterPro" id="IPR040680">
    <property type="entry name" value="DUF5643"/>
</dbReference>
<proteinExistence type="predicted"/>
<evidence type="ECO:0000256" key="1">
    <source>
        <dbReference type="SAM" id="Phobius"/>
    </source>
</evidence>
<feature type="domain" description="DUF5643" evidence="2">
    <location>
        <begin position="245"/>
        <end position="335"/>
    </location>
</feature>
<reference evidence="3 4" key="1">
    <citation type="submission" date="2019-01" db="EMBL/GenBank/DDBJ databases">
        <title>Complete genome sequence of Cohnella hallensis HS21 isolated from Korean fir (Abies koreana) rhizospheric soil.</title>
        <authorList>
            <person name="Jiang L."/>
            <person name="Kang S.W."/>
            <person name="Kim S."/>
            <person name="Jung J."/>
            <person name="Kim C.Y."/>
            <person name="Kim D.H."/>
            <person name="Kim S.W."/>
            <person name="Lee J."/>
        </authorList>
    </citation>
    <scope>NUCLEOTIDE SEQUENCE [LARGE SCALE GENOMIC DNA]</scope>
    <source>
        <strain evidence="3 4">HS21</strain>
    </source>
</reference>
<dbReference type="RefSeq" id="WP_130606767.1">
    <property type="nucleotide sequence ID" value="NZ_AP019400.1"/>
</dbReference>
<name>A0A3T1D2L4_9BACL</name>
<feature type="transmembrane region" description="Helical" evidence="1">
    <location>
        <begin position="53"/>
        <end position="72"/>
    </location>
</feature>
<dbReference type="AlphaFoldDB" id="A0A3T1D2L4"/>
<keyword evidence="1" id="KW-0472">Membrane</keyword>
<protein>
    <recommendedName>
        <fullName evidence="2">DUF5643 domain-containing protein</fullName>
    </recommendedName>
</protein>
<sequence length="454" mass="50823">MSFNELDTLLKDQRMATPSSVPPSVAKAIDEALFYLPDRHSLIQSTRRKRATMYWAASFAVLGCVIIASALYESRTTAPGSTIQEPIELTQATSIRALLDLESTGSPFRNFLKNDKSNAAIASVVDQGVTLTVRDVIYDGYELSVRYSVSSEKDIEGYTLDGDLSMDGRSIGKIGYIQSEESGQLEHYYEKLDSEHYEGLVRTWKLSHSQYRPESFHLKLEVSKVGSLTGKWSLDIPAKKTSDIIVINPDLSKSSELGTLSLRKVELSPVSTQLNYAFKPGKVDRKASIGIELTDDLGYPYGSVINRDYKAFTRLEFGPVVAGAKTLIVRSFYYDDRNWQKAEPSDYIRTPMLKQPTQEEPLVLSLGEAGEMYITGIEYLSDRTIVHSRFDSTVNGAFQIEDENGNSLPLLLWGLGGDVEFKPIPRDAQLTFLTRPTFPHIYIPELELRVDLPQ</sequence>